<dbReference type="InterPro" id="IPR004852">
    <property type="entry name" value="Di-haem_cyt_c_peroxidsae"/>
</dbReference>
<organism evidence="12 13">
    <name type="scientific">Chryseosolibacter histidini</name>
    <dbReference type="NCBI Taxonomy" id="2782349"/>
    <lineage>
        <taxon>Bacteria</taxon>
        <taxon>Pseudomonadati</taxon>
        <taxon>Bacteroidota</taxon>
        <taxon>Cytophagia</taxon>
        <taxon>Cytophagales</taxon>
        <taxon>Chryseotaleaceae</taxon>
        <taxon>Chryseosolibacter</taxon>
    </lineage>
</organism>
<evidence type="ECO:0000256" key="8">
    <source>
        <dbReference type="PIRSR" id="PIRSR000294-1"/>
    </source>
</evidence>
<evidence type="ECO:0000256" key="9">
    <source>
        <dbReference type="PIRSR" id="PIRSR000294-2"/>
    </source>
</evidence>
<dbReference type="GO" id="GO:0004130">
    <property type="term" value="F:cytochrome-c peroxidase activity"/>
    <property type="evidence" value="ECO:0007669"/>
    <property type="project" value="TreeGrafter"/>
</dbReference>
<evidence type="ECO:0000256" key="3">
    <source>
        <dbReference type="ARBA" id="ARBA00022723"/>
    </source>
</evidence>
<evidence type="ECO:0000256" key="1">
    <source>
        <dbReference type="ARBA" id="ARBA00004418"/>
    </source>
</evidence>
<comment type="subcellular location">
    <subcellularLocation>
        <location evidence="1">Periplasm</location>
    </subcellularLocation>
</comment>
<proteinExistence type="predicted"/>
<feature type="signal peptide" evidence="10">
    <location>
        <begin position="1"/>
        <end position="22"/>
    </location>
</feature>
<feature type="binding site" description="covalent" evidence="8">
    <location>
        <position position="75"/>
    </location>
    <ligand>
        <name>heme c</name>
        <dbReference type="ChEBI" id="CHEBI:61717"/>
        <label>1</label>
    </ligand>
</feature>
<dbReference type="GO" id="GO:0009055">
    <property type="term" value="F:electron transfer activity"/>
    <property type="evidence" value="ECO:0007669"/>
    <property type="project" value="InterPro"/>
</dbReference>
<evidence type="ECO:0000256" key="5">
    <source>
        <dbReference type="ARBA" id="ARBA00022764"/>
    </source>
</evidence>
<dbReference type="PROSITE" id="PS51007">
    <property type="entry name" value="CYTC"/>
    <property type="match status" value="1"/>
</dbReference>
<dbReference type="PANTHER" id="PTHR30600">
    <property type="entry name" value="CYTOCHROME C PEROXIDASE-RELATED"/>
    <property type="match status" value="1"/>
</dbReference>
<accession>A0AAP2DJ11</accession>
<feature type="binding site" description="covalent" evidence="8">
    <location>
        <position position="247"/>
    </location>
    <ligand>
        <name>heme c</name>
        <dbReference type="ChEBI" id="CHEBI:61717"/>
        <label>2</label>
    </ligand>
</feature>
<dbReference type="RefSeq" id="WP_254163098.1">
    <property type="nucleotide sequence ID" value="NZ_JAHESF010000008.1"/>
</dbReference>
<feature type="domain" description="Cytochrome c" evidence="11">
    <location>
        <begin position="229"/>
        <end position="361"/>
    </location>
</feature>
<dbReference type="Gene3D" id="1.10.760.10">
    <property type="entry name" value="Cytochrome c-like domain"/>
    <property type="match status" value="2"/>
</dbReference>
<keyword evidence="6" id="KW-0560">Oxidoreductase</keyword>
<feature type="binding site" description="axial binding residue" evidence="9">
    <location>
        <position position="76"/>
    </location>
    <ligand>
        <name>heme c</name>
        <dbReference type="ChEBI" id="CHEBI:61717"/>
        <label>1</label>
    </ligand>
    <ligandPart>
        <name>Fe</name>
        <dbReference type="ChEBI" id="CHEBI:18248"/>
    </ligandPart>
</feature>
<dbReference type="InterPro" id="IPR026259">
    <property type="entry name" value="MauG/Cytc_peroxidase"/>
</dbReference>
<evidence type="ECO:0000256" key="2">
    <source>
        <dbReference type="ARBA" id="ARBA00022617"/>
    </source>
</evidence>
<evidence type="ECO:0000313" key="13">
    <source>
        <dbReference type="Proteomes" id="UP001319200"/>
    </source>
</evidence>
<comment type="caution">
    <text evidence="12">The sequence shown here is derived from an EMBL/GenBank/DDBJ whole genome shotgun (WGS) entry which is preliminary data.</text>
</comment>
<feature type="binding site" description="covalent" evidence="8">
    <location>
        <position position="244"/>
    </location>
    <ligand>
        <name>heme c</name>
        <dbReference type="ChEBI" id="CHEBI:61717"/>
        <label>2</label>
    </ligand>
</feature>
<keyword evidence="5" id="KW-0574">Periplasm</keyword>
<keyword evidence="7 9" id="KW-0408">Iron</keyword>
<sequence>MKIRLLTLLSAAALVILCYACATDDSQLKTTAYLDLPETPYTYKASTNNHIATLGRVLFYDRQLSVNNSMSCNTCHKQSLAFADNAAFSKGFENVLTSRNAMPIQNLQSNIFTIGGGIMEGDISLPKINDNSFIGGQSVLFWDGRENNLRSMVLKPVVNHVEMGIRDMNKLSQKLSDIPYYKDLFQKAYGSEEVTTEKIAEALTSFLINITATDTKLDRLIKGKDRLSALELQGQNLFQSVYDCNACHQVQSTHGYVFAGTFSNIGLDAQYADPGLENVTRRAADAGKFRIPSLRNVALTAPYMHDGRFATLDEVINHYSHGIEDHPNLDPRLRQQNGQPMQMNIPDQDKKAIIAFLHTLTDHEMINDVRFSNPFKAH</sequence>
<protein>
    <submittedName>
        <fullName evidence="12">C-type cytochrome</fullName>
    </submittedName>
</protein>
<keyword evidence="13" id="KW-1185">Reference proteome</keyword>
<evidence type="ECO:0000256" key="6">
    <source>
        <dbReference type="ARBA" id="ARBA00023002"/>
    </source>
</evidence>
<feature type="chain" id="PRO_5042958555" evidence="10">
    <location>
        <begin position="23"/>
        <end position="378"/>
    </location>
</feature>
<feature type="binding site" description="covalent" evidence="8">
    <location>
        <position position="72"/>
    </location>
    <ligand>
        <name>heme c</name>
        <dbReference type="ChEBI" id="CHEBI:61717"/>
        <label>1</label>
    </ligand>
</feature>
<gene>
    <name evidence="12" type="ORF">KK083_10190</name>
</gene>
<evidence type="ECO:0000256" key="7">
    <source>
        <dbReference type="ARBA" id="ARBA00023004"/>
    </source>
</evidence>
<evidence type="ECO:0000259" key="11">
    <source>
        <dbReference type="PROSITE" id="PS51007"/>
    </source>
</evidence>
<evidence type="ECO:0000256" key="10">
    <source>
        <dbReference type="SAM" id="SignalP"/>
    </source>
</evidence>
<dbReference type="Pfam" id="PF03150">
    <property type="entry name" value="CCP_MauG"/>
    <property type="match status" value="1"/>
</dbReference>
<dbReference type="EMBL" id="JAHESF010000008">
    <property type="protein sequence ID" value="MBT1697246.1"/>
    <property type="molecule type" value="Genomic_DNA"/>
</dbReference>
<dbReference type="Proteomes" id="UP001319200">
    <property type="component" value="Unassembled WGS sequence"/>
</dbReference>
<comment type="cofactor">
    <cofactor evidence="8">
        <name>heme</name>
        <dbReference type="ChEBI" id="CHEBI:30413"/>
    </cofactor>
    <text evidence="8">Binds 2 heme groups.</text>
</comment>
<dbReference type="SUPFAM" id="SSF46626">
    <property type="entry name" value="Cytochrome c"/>
    <property type="match status" value="2"/>
</dbReference>
<dbReference type="PANTHER" id="PTHR30600:SF10">
    <property type="entry name" value="BLL6722 PROTEIN"/>
    <property type="match status" value="1"/>
</dbReference>
<dbReference type="InterPro" id="IPR009056">
    <property type="entry name" value="Cyt_c-like_dom"/>
</dbReference>
<keyword evidence="4 10" id="KW-0732">Signal</keyword>
<dbReference type="GO" id="GO:0020037">
    <property type="term" value="F:heme binding"/>
    <property type="evidence" value="ECO:0007669"/>
    <property type="project" value="InterPro"/>
</dbReference>
<dbReference type="InterPro" id="IPR036909">
    <property type="entry name" value="Cyt_c-like_dom_sf"/>
</dbReference>
<dbReference type="GO" id="GO:0046872">
    <property type="term" value="F:metal ion binding"/>
    <property type="evidence" value="ECO:0007669"/>
    <property type="project" value="UniProtKB-KW"/>
</dbReference>
<comment type="PTM">
    <text evidence="8">Binds 2 heme groups per subunit.</text>
</comment>
<dbReference type="AlphaFoldDB" id="A0AAP2DJ11"/>
<feature type="binding site" description="axial binding residue" evidence="9">
    <location>
        <position position="248"/>
    </location>
    <ligand>
        <name>heme c</name>
        <dbReference type="ChEBI" id="CHEBI:61717"/>
        <label>2</label>
    </ligand>
    <ligandPart>
        <name>Fe</name>
        <dbReference type="ChEBI" id="CHEBI:18248"/>
    </ligandPart>
</feature>
<keyword evidence="3 9" id="KW-0479">Metal-binding</keyword>
<dbReference type="PIRSF" id="PIRSF000294">
    <property type="entry name" value="Cytochrome-c_peroxidase"/>
    <property type="match status" value="1"/>
</dbReference>
<evidence type="ECO:0000256" key="4">
    <source>
        <dbReference type="ARBA" id="ARBA00022729"/>
    </source>
</evidence>
<reference evidence="12 13" key="1">
    <citation type="submission" date="2021-05" db="EMBL/GenBank/DDBJ databases">
        <title>A Polyphasic approach of four new species of the genus Ohtaekwangia: Ohtaekwangia histidinii sp. nov., Ohtaekwangia cretensis sp. nov., Ohtaekwangia indiensis sp. nov., Ohtaekwangia reichenbachii sp. nov. from diverse environment.</title>
        <authorList>
            <person name="Octaviana S."/>
        </authorList>
    </citation>
    <scope>NUCLEOTIDE SEQUENCE [LARGE SCALE GENOMIC DNA]</scope>
    <source>
        <strain evidence="12 13">PWU4</strain>
    </source>
</reference>
<name>A0AAP2DJ11_9BACT</name>
<dbReference type="InterPro" id="IPR051395">
    <property type="entry name" value="Cytochrome_c_Peroxidase/MauG"/>
</dbReference>
<keyword evidence="2 8" id="KW-0349">Heme</keyword>
<evidence type="ECO:0000313" key="12">
    <source>
        <dbReference type="EMBL" id="MBT1697246.1"/>
    </source>
</evidence>
<dbReference type="GO" id="GO:0042597">
    <property type="term" value="C:periplasmic space"/>
    <property type="evidence" value="ECO:0007669"/>
    <property type="project" value="UniProtKB-SubCell"/>
</dbReference>